<feature type="domain" description="LytR/CpsA/Psr regulator C-terminal" evidence="3">
    <location>
        <begin position="95"/>
        <end position="184"/>
    </location>
</feature>
<keyword evidence="2" id="KW-0472">Membrane</keyword>
<feature type="compositionally biased region" description="Basic and acidic residues" evidence="1">
    <location>
        <begin position="1"/>
        <end position="15"/>
    </location>
</feature>
<evidence type="ECO:0000256" key="1">
    <source>
        <dbReference type="SAM" id="MobiDB-lite"/>
    </source>
</evidence>
<keyword evidence="2" id="KW-0812">Transmembrane</keyword>
<evidence type="ECO:0000259" key="3">
    <source>
        <dbReference type="Pfam" id="PF13399"/>
    </source>
</evidence>
<accession>A0A2A9DWP7</accession>
<feature type="region of interest" description="Disordered" evidence="1">
    <location>
        <begin position="1"/>
        <end position="23"/>
    </location>
</feature>
<dbReference type="Gene3D" id="3.30.70.2390">
    <property type="match status" value="1"/>
</dbReference>
<organism evidence="4 5">
    <name type="scientific">Paramicrobacterium agarici</name>
    <dbReference type="NCBI Taxonomy" id="630514"/>
    <lineage>
        <taxon>Bacteria</taxon>
        <taxon>Bacillati</taxon>
        <taxon>Actinomycetota</taxon>
        <taxon>Actinomycetes</taxon>
        <taxon>Micrococcales</taxon>
        <taxon>Microbacteriaceae</taxon>
        <taxon>Paramicrobacterium</taxon>
    </lineage>
</organism>
<dbReference type="Proteomes" id="UP000221369">
    <property type="component" value="Unassembled WGS sequence"/>
</dbReference>
<dbReference type="AlphaFoldDB" id="A0A2A9DWP7"/>
<dbReference type="PANTHER" id="PTHR33392">
    <property type="entry name" value="POLYISOPRENYL-TEICHOIC ACID--PEPTIDOGLYCAN TEICHOIC ACID TRANSFERASE TAGU"/>
    <property type="match status" value="1"/>
</dbReference>
<sequence>MGSSYPRDRFDDVPRSSRVGAHRAPGRRGWHGFLWAALATIVLIALGIFGLSLATDRLNLDQVLPGTGETSSAPPTSTPTPTPTAEPTIDPEALIQVLNGTTTSGLAGEAKTRLGESGWTASNITASNASDNSLEKSVVYYDDDSLEAAARGVAQLLGVEAVEYSTEFSVGEIPQIVVVLGADYAPEG</sequence>
<dbReference type="RefSeq" id="WP_098407214.1">
    <property type="nucleotide sequence ID" value="NZ_PDJE01000001.1"/>
</dbReference>
<evidence type="ECO:0000313" key="4">
    <source>
        <dbReference type="EMBL" id="PFG30796.1"/>
    </source>
</evidence>
<proteinExistence type="predicted"/>
<dbReference type="PANTHER" id="PTHR33392:SF6">
    <property type="entry name" value="POLYISOPRENYL-TEICHOIC ACID--PEPTIDOGLYCAN TEICHOIC ACID TRANSFERASE TAGU"/>
    <property type="match status" value="1"/>
</dbReference>
<dbReference type="InterPro" id="IPR027381">
    <property type="entry name" value="LytR/CpsA/Psr_C"/>
</dbReference>
<feature type="compositionally biased region" description="Low complexity" evidence="1">
    <location>
        <begin position="65"/>
        <end position="75"/>
    </location>
</feature>
<feature type="transmembrane region" description="Helical" evidence="2">
    <location>
        <begin position="33"/>
        <end position="54"/>
    </location>
</feature>
<keyword evidence="2" id="KW-1133">Transmembrane helix</keyword>
<gene>
    <name evidence="4" type="ORF">ATJ78_1736</name>
</gene>
<protein>
    <submittedName>
        <fullName evidence="4">LytR cell envelope-related transcriptional attenuator</fullName>
    </submittedName>
</protein>
<evidence type="ECO:0000256" key="2">
    <source>
        <dbReference type="SAM" id="Phobius"/>
    </source>
</evidence>
<dbReference type="InterPro" id="IPR050922">
    <property type="entry name" value="LytR/CpsA/Psr_CW_biosynth"/>
</dbReference>
<keyword evidence="5" id="KW-1185">Reference proteome</keyword>
<feature type="region of interest" description="Disordered" evidence="1">
    <location>
        <begin position="65"/>
        <end position="89"/>
    </location>
</feature>
<reference evidence="4 5" key="1">
    <citation type="submission" date="2017-10" db="EMBL/GenBank/DDBJ databases">
        <title>Sequencing the genomes of 1000 actinobacteria strains.</title>
        <authorList>
            <person name="Klenk H.-P."/>
        </authorList>
    </citation>
    <scope>NUCLEOTIDE SEQUENCE [LARGE SCALE GENOMIC DNA]</scope>
    <source>
        <strain evidence="4 5">DSM 21798</strain>
    </source>
</reference>
<dbReference type="EMBL" id="PDJE01000001">
    <property type="protein sequence ID" value="PFG30796.1"/>
    <property type="molecule type" value="Genomic_DNA"/>
</dbReference>
<comment type="caution">
    <text evidence="4">The sequence shown here is derived from an EMBL/GenBank/DDBJ whole genome shotgun (WGS) entry which is preliminary data.</text>
</comment>
<evidence type="ECO:0000313" key="5">
    <source>
        <dbReference type="Proteomes" id="UP000221369"/>
    </source>
</evidence>
<name>A0A2A9DWP7_9MICO</name>
<dbReference type="Pfam" id="PF13399">
    <property type="entry name" value="LytR_C"/>
    <property type="match status" value="1"/>
</dbReference>